<evidence type="ECO:0000259" key="9">
    <source>
        <dbReference type="PROSITE" id="PS50880"/>
    </source>
</evidence>
<feature type="region of interest" description="Interaction with DNA" evidence="8">
    <location>
        <begin position="163"/>
        <end position="168"/>
    </location>
</feature>
<evidence type="ECO:0000256" key="7">
    <source>
        <dbReference type="ARBA" id="ARBA00023235"/>
    </source>
</evidence>
<feature type="active site" description="O-(5'-phospho-DNA)-tyrosine intermediate" evidence="8">
    <location>
        <position position="284"/>
    </location>
</feature>
<feature type="domain" description="Topo IA-type catalytic" evidence="10">
    <location>
        <begin position="129"/>
        <end position="575"/>
    </location>
</feature>
<dbReference type="Pfam" id="PF01751">
    <property type="entry name" value="Toprim"/>
    <property type="match status" value="1"/>
</dbReference>
<feature type="site" description="Interaction with DNA" evidence="8">
    <location>
        <position position="143"/>
    </location>
</feature>
<organism evidence="11 12">
    <name type="scientific">Flagellimonas hadalis</name>
    <dbReference type="NCBI Taxonomy" id="2597517"/>
    <lineage>
        <taxon>Bacteria</taxon>
        <taxon>Pseudomonadati</taxon>
        <taxon>Bacteroidota</taxon>
        <taxon>Flavobacteriia</taxon>
        <taxon>Flavobacteriales</taxon>
        <taxon>Flavobacteriaceae</taxon>
        <taxon>Flagellimonas</taxon>
    </lineage>
</organism>
<feature type="site" description="Interaction with DNA" evidence="8">
    <location>
        <position position="140"/>
    </location>
</feature>
<dbReference type="AlphaFoldDB" id="A0A5N5J3M4"/>
<dbReference type="InterPro" id="IPR003602">
    <property type="entry name" value="Topo_IA_DNA-bd_dom"/>
</dbReference>
<dbReference type="PROSITE" id="PS50880">
    <property type="entry name" value="TOPRIM"/>
    <property type="match status" value="1"/>
</dbReference>
<evidence type="ECO:0000256" key="2">
    <source>
        <dbReference type="ARBA" id="ARBA00009446"/>
    </source>
</evidence>
<dbReference type="InterPro" id="IPR025589">
    <property type="entry name" value="Toprim_C_rpt"/>
</dbReference>
<dbReference type="GO" id="GO:0003677">
    <property type="term" value="F:DNA binding"/>
    <property type="evidence" value="ECO:0007669"/>
    <property type="project" value="UniProtKB-KW"/>
</dbReference>
<accession>A0A5N5J3M4</accession>
<dbReference type="PANTHER" id="PTHR42785">
    <property type="entry name" value="DNA TOPOISOMERASE, TYPE IA, CORE"/>
    <property type="match status" value="1"/>
</dbReference>
<keyword evidence="4" id="KW-0460">Magnesium</keyword>
<proteinExistence type="inferred from homology"/>
<dbReference type="Gene3D" id="1.10.460.10">
    <property type="entry name" value="Topoisomerase I, domain 2"/>
    <property type="match status" value="1"/>
</dbReference>
<dbReference type="EMBL" id="VNIK02000004">
    <property type="protein sequence ID" value="KAB5489464.1"/>
    <property type="molecule type" value="Genomic_DNA"/>
</dbReference>
<keyword evidence="5 8" id="KW-0799">Topoisomerase</keyword>
<dbReference type="InterPro" id="IPR028612">
    <property type="entry name" value="Topoisom_1_IA"/>
</dbReference>
<dbReference type="SMART" id="SM00436">
    <property type="entry name" value="TOP1Bc"/>
    <property type="match status" value="1"/>
</dbReference>
<feature type="domain" description="Toprim" evidence="9">
    <location>
        <begin position="3"/>
        <end position="113"/>
    </location>
</feature>
<dbReference type="InterPro" id="IPR013497">
    <property type="entry name" value="Topo_IA_cen"/>
</dbReference>
<feature type="site" description="Interaction with DNA" evidence="8">
    <location>
        <position position="475"/>
    </location>
</feature>
<dbReference type="CDD" id="cd00186">
    <property type="entry name" value="TOP1Ac"/>
    <property type="match status" value="1"/>
</dbReference>
<evidence type="ECO:0000256" key="4">
    <source>
        <dbReference type="ARBA" id="ARBA00022842"/>
    </source>
</evidence>
<evidence type="ECO:0000313" key="12">
    <source>
        <dbReference type="Proteomes" id="UP000319204"/>
    </source>
</evidence>
<dbReference type="EC" id="5.6.2.1" evidence="8"/>
<comment type="similarity">
    <text evidence="2 8">Belongs to the type IA topoisomerase family.</text>
</comment>
<feature type="site" description="Interaction with DNA" evidence="8">
    <location>
        <position position="286"/>
    </location>
</feature>
<dbReference type="Gene3D" id="1.10.290.10">
    <property type="entry name" value="Topoisomerase I, domain 4"/>
    <property type="match status" value="1"/>
</dbReference>
<feature type="site" description="Interaction with DNA" evidence="8">
    <location>
        <position position="139"/>
    </location>
</feature>
<dbReference type="InterPro" id="IPR023405">
    <property type="entry name" value="Topo_IA_core_domain"/>
</dbReference>
<reference evidence="11" key="1">
    <citation type="submission" date="2019-10" db="EMBL/GenBank/DDBJ databases">
        <title>Muricauda hadale sp. nov., a piezophilic bacterium isolated from hadopelagic water of the Mariana Trench.</title>
        <authorList>
            <person name="Wei Y."/>
        </authorList>
    </citation>
    <scope>NUCLEOTIDE SEQUENCE [LARGE SCALE GENOMIC DNA]</scope>
    <source>
        <strain evidence="11">MT-229</strain>
    </source>
</reference>
<dbReference type="InterPro" id="IPR006171">
    <property type="entry name" value="TOPRIM_dom"/>
</dbReference>
<dbReference type="Gene3D" id="2.70.20.10">
    <property type="entry name" value="Topoisomerase I, domain 3"/>
    <property type="match status" value="1"/>
</dbReference>
<evidence type="ECO:0000256" key="1">
    <source>
        <dbReference type="ARBA" id="ARBA00000213"/>
    </source>
</evidence>
<dbReference type="PROSITE" id="PS52039">
    <property type="entry name" value="TOPO_IA_2"/>
    <property type="match status" value="1"/>
</dbReference>
<keyword evidence="12" id="KW-1185">Reference proteome</keyword>
<sequence length="825" mass="93292">MPKNLVIVESPAKAKTIEKFLGKEYQVESSFGHIVDLPSKELGVDVENDFKPKYTVDKDKKALVKKLKDLAQKADTIWLASDEDREGEAISWHLAEELKLDKSKTKRIVFNSITKSAIQKAIENPRDINYNLVNAQQARRVLDRLVGYELSPVLWKKIKPGLSAGRVQSVAVRLIVEREREIEGFAPEASFRIKAEFKTDSGNVFSARMNKAFPTKAEAENFLKQNIGSDFSVADLDKKPAKKSPAAPFTTSTLQQEASRKLYFSVSRTMQVAQRLYEAGLITYMRTDSVNLSNEALSAAKEAIVQNYGEKYSQTRNFTGKTKGAQEAHEAIRPTDMKLQSPSLERDQSKLYELIWKRTLASQMSDAQLERTNVKIKASTHQEEFTANGEVVKFDGFLKVYLEGTDDEEGVEEQEGMLPAMNVGEALQNVFISATERFTRPPYRYTEASLVKKLEELGIGRPSTYAPTISTIQNRGYVEKGSVEGTERKYFQLVLEKGKVAEEQLTEMVGSDKGKLVPTDIGMIVNDFLVSNFTKILDYNFTAQVEEDFDEIATGEEDWQQMMKNFYKDFHPNVLEVEENAERASGERILGVDPKSGRQVAARLGRFGPMVQIGTVEEEEKPLFASLLPDQSIGTITFEEAMELFQLPRQLGEYKGEEVEANVGRYGPYVRFGKKFISLDAGESAFDVDLDRAIELIKEKEKADAPIATYEGKEVTKGKGRFGPFIKWDGMFINVNKKYDFDHLSQSDVEELIEDKKKKEAEKVVQEWPEEKIRIEKARWGRHNILKGKLKVELSKDVDATKITLEEAKALLEKKSPKKKAKAKK</sequence>
<keyword evidence="3" id="KW-0479">Metal-binding</keyword>
<dbReference type="RefSeq" id="WP_151890134.1">
    <property type="nucleotide sequence ID" value="NZ_VNIK02000004.1"/>
</dbReference>
<evidence type="ECO:0000256" key="8">
    <source>
        <dbReference type="HAMAP-Rule" id="MF_00952"/>
    </source>
</evidence>
<dbReference type="CDD" id="cd03363">
    <property type="entry name" value="TOPRIM_TopoIA_TopoI"/>
    <property type="match status" value="1"/>
</dbReference>
<dbReference type="InterPro" id="IPR013825">
    <property type="entry name" value="Topo_IA_cen_sub2"/>
</dbReference>
<dbReference type="Pfam" id="PF13368">
    <property type="entry name" value="Toprim_C_rpt"/>
    <property type="match status" value="3"/>
</dbReference>
<comment type="subunit">
    <text evidence="8">Monomer.</text>
</comment>
<dbReference type="InterPro" id="IPR023406">
    <property type="entry name" value="Topo_IA_AS"/>
</dbReference>
<comment type="catalytic activity">
    <reaction evidence="1 8">
        <text>ATP-independent breakage of single-stranded DNA, followed by passage and rejoining.</text>
        <dbReference type="EC" id="5.6.2.1"/>
    </reaction>
</comment>
<dbReference type="PROSITE" id="PS00396">
    <property type="entry name" value="TOPO_IA_1"/>
    <property type="match status" value="1"/>
</dbReference>
<dbReference type="InterPro" id="IPR034149">
    <property type="entry name" value="TOPRIM_TopoI"/>
</dbReference>
<protein>
    <recommendedName>
        <fullName evidence="8">DNA topoisomerase 1</fullName>
        <ecNumber evidence="8">5.6.2.1</ecNumber>
    </recommendedName>
    <alternativeName>
        <fullName evidence="8">DNA topoisomerase I</fullName>
    </alternativeName>
</protein>
<feature type="site" description="Interaction with DNA" evidence="8">
    <location>
        <position position="155"/>
    </location>
</feature>
<keyword evidence="6 8" id="KW-0238">DNA-binding</keyword>
<name>A0A5N5J3M4_9FLAO</name>
<keyword evidence="7 8" id="KW-0413">Isomerase</keyword>
<dbReference type="OrthoDB" id="9804262at2"/>
<evidence type="ECO:0000313" key="11">
    <source>
        <dbReference type="EMBL" id="KAB5489464.1"/>
    </source>
</evidence>
<comment type="caution">
    <text evidence="11">The sequence shown here is derived from an EMBL/GenBank/DDBJ whole genome shotgun (WGS) entry which is preliminary data.</text>
</comment>
<dbReference type="Proteomes" id="UP000319204">
    <property type="component" value="Unassembled WGS sequence"/>
</dbReference>
<dbReference type="SUPFAM" id="SSF56712">
    <property type="entry name" value="Prokaryotic type I DNA topoisomerase"/>
    <property type="match status" value="1"/>
</dbReference>
<dbReference type="InterPro" id="IPR013824">
    <property type="entry name" value="Topo_IA_cen_sub1"/>
</dbReference>
<dbReference type="InterPro" id="IPR013826">
    <property type="entry name" value="Topo_IA_cen_sub3"/>
</dbReference>
<gene>
    <name evidence="8 11" type="primary">topA</name>
    <name evidence="11" type="ORF">FOT42_008450</name>
</gene>
<dbReference type="GO" id="GO:0046872">
    <property type="term" value="F:metal ion binding"/>
    <property type="evidence" value="ECO:0007669"/>
    <property type="project" value="UniProtKB-KW"/>
</dbReference>
<dbReference type="PANTHER" id="PTHR42785:SF1">
    <property type="entry name" value="DNA TOPOISOMERASE"/>
    <property type="match status" value="1"/>
</dbReference>
<dbReference type="HAMAP" id="MF_00952">
    <property type="entry name" value="Topoisom_1_prok"/>
    <property type="match status" value="1"/>
</dbReference>
<dbReference type="NCBIfam" id="TIGR01051">
    <property type="entry name" value="topA_bact"/>
    <property type="match status" value="1"/>
</dbReference>
<dbReference type="Gene3D" id="3.40.50.140">
    <property type="match status" value="1"/>
</dbReference>
<dbReference type="InterPro" id="IPR005733">
    <property type="entry name" value="TopoI_bac-type"/>
</dbReference>
<dbReference type="SMART" id="SM00437">
    <property type="entry name" value="TOP1Ac"/>
    <property type="match status" value="1"/>
</dbReference>
<dbReference type="InterPro" id="IPR003601">
    <property type="entry name" value="Topo_IA_2"/>
</dbReference>
<evidence type="ECO:0000259" key="10">
    <source>
        <dbReference type="PROSITE" id="PS52039"/>
    </source>
</evidence>
<dbReference type="Pfam" id="PF01131">
    <property type="entry name" value="Topoisom_bac"/>
    <property type="match status" value="2"/>
</dbReference>
<dbReference type="SMART" id="SM00493">
    <property type="entry name" value="TOPRIM"/>
    <property type="match status" value="1"/>
</dbReference>
<feature type="site" description="Interaction with DNA" evidence="8">
    <location>
        <position position="148"/>
    </location>
</feature>
<dbReference type="InterPro" id="IPR000380">
    <property type="entry name" value="Topo_IA"/>
</dbReference>
<evidence type="ECO:0000256" key="3">
    <source>
        <dbReference type="ARBA" id="ARBA00022723"/>
    </source>
</evidence>
<evidence type="ECO:0000256" key="6">
    <source>
        <dbReference type="ARBA" id="ARBA00023125"/>
    </source>
</evidence>
<feature type="site" description="Interaction with DNA" evidence="8">
    <location>
        <position position="33"/>
    </location>
</feature>
<dbReference type="GO" id="GO:0003917">
    <property type="term" value="F:DNA topoisomerase type I (single strand cut, ATP-independent) activity"/>
    <property type="evidence" value="ECO:0007669"/>
    <property type="project" value="UniProtKB-UniRule"/>
</dbReference>
<dbReference type="PRINTS" id="PR00417">
    <property type="entry name" value="PRTPISMRASEI"/>
</dbReference>
<evidence type="ECO:0000256" key="5">
    <source>
        <dbReference type="ARBA" id="ARBA00023029"/>
    </source>
</evidence>
<comment type="function">
    <text evidence="8">Releases the supercoiling and torsional tension of DNA, which is introduced during the DNA replication and transcription, by transiently cleaving and rejoining one strand of the DNA duplex. Introduces a single-strand break via transesterification at a target site in duplex DNA. The scissile phosphodiester is attacked by the catalytic tyrosine of the enzyme, resulting in the formation of a DNA-(5'-phosphotyrosyl)-enzyme intermediate and the expulsion of a 3'-OH DNA strand. The free DNA strand then undergoes passage around the unbroken strand, thus removing DNA supercoils. Finally, in the religation step, the DNA 3'-OH attacks the covalent intermediate to expel the active-site tyrosine and restore the DNA phosphodiester backbone.</text>
</comment>
<dbReference type="GO" id="GO:0006265">
    <property type="term" value="P:DNA topological change"/>
    <property type="evidence" value="ECO:0007669"/>
    <property type="project" value="UniProtKB-UniRule"/>
</dbReference>